<dbReference type="EMBL" id="CP104562">
    <property type="protein sequence ID" value="UXH77910.1"/>
    <property type="molecule type" value="Genomic_DNA"/>
</dbReference>
<evidence type="ECO:0000313" key="2">
    <source>
        <dbReference type="Proteomes" id="UP001064933"/>
    </source>
</evidence>
<protein>
    <submittedName>
        <fullName evidence="1">Uncharacterized protein</fullName>
    </submittedName>
</protein>
<sequence length="77" mass="8666">MKSLTLDLTRWEAHCILEALTELDAKWANICQTSQDEDEVADYGNDLIELRLTLKSVKEKAIAEFGPGVANFDRTPL</sequence>
<organism evidence="1 2">
    <name type="scientific">Roseateles amylovorans</name>
    <dbReference type="NCBI Taxonomy" id="2978473"/>
    <lineage>
        <taxon>Bacteria</taxon>
        <taxon>Pseudomonadati</taxon>
        <taxon>Pseudomonadota</taxon>
        <taxon>Betaproteobacteria</taxon>
        <taxon>Burkholderiales</taxon>
        <taxon>Sphaerotilaceae</taxon>
        <taxon>Roseateles</taxon>
    </lineage>
</organism>
<proteinExistence type="predicted"/>
<name>A0ABY6AZ99_9BURK</name>
<dbReference type="RefSeq" id="WP_261757668.1">
    <property type="nucleotide sequence ID" value="NZ_CP104562.2"/>
</dbReference>
<keyword evidence="2" id="KW-1185">Reference proteome</keyword>
<reference evidence="1" key="1">
    <citation type="submission" date="2022-10" db="EMBL/GenBank/DDBJ databases">
        <title>Characterization and whole genome sequencing of a new Roseateles species, isolated from fresh water.</title>
        <authorList>
            <person name="Guliayeva D.Y."/>
            <person name="Akhremchuk A.E."/>
            <person name="Sikolenko M.A."/>
            <person name="Valentovich L.N."/>
            <person name="Sidarenka A.V."/>
        </authorList>
    </citation>
    <scope>NUCLEOTIDE SEQUENCE</scope>
    <source>
        <strain evidence="1">BIM B-1768</strain>
    </source>
</reference>
<evidence type="ECO:0000313" key="1">
    <source>
        <dbReference type="EMBL" id="UXH77910.1"/>
    </source>
</evidence>
<dbReference type="Proteomes" id="UP001064933">
    <property type="component" value="Chromosome"/>
</dbReference>
<gene>
    <name evidence="1" type="ORF">N4261_23560</name>
</gene>
<accession>A0ABY6AZ99</accession>